<evidence type="ECO:0000256" key="2">
    <source>
        <dbReference type="ARBA" id="ARBA00023002"/>
    </source>
</evidence>
<keyword evidence="5" id="KW-1185">Reference proteome</keyword>
<organism evidence="4 5">
    <name type="scientific">Methanooceanicella nereidis</name>
    <dbReference type="NCBI Taxonomy" id="2052831"/>
    <lineage>
        <taxon>Archaea</taxon>
        <taxon>Methanobacteriati</taxon>
        <taxon>Methanobacteriota</taxon>
        <taxon>Stenosarchaea group</taxon>
        <taxon>Methanomicrobia</taxon>
        <taxon>Methanocellales</taxon>
        <taxon>Methanocellaceae</taxon>
        <taxon>Methanooceanicella</taxon>
    </lineage>
</organism>
<evidence type="ECO:0000256" key="1">
    <source>
        <dbReference type="ARBA" id="ARBA00022630"/>
    </source>
</evidence>
<dbReference type="Gene3D" id="3.50.50.60">
    <property type="entry name" value="FAD/NAD(P)-binding domain"/>
    <property type="match status" value="2"/>
</dbReference>
<name>A0AAP2RAU6_9EURY</name>
<dbReference type="InterPro" id="IPR023753">
    <property type="entry name" value="FAD/NAD-binding_dom"/>
</dbReference>
<dbReference type="Proteomes" id="UP001320159">
    <property type="component" value="Unassembled WGS sequence"/>
</dbReference>
<protein>
    <submittedName>
        <fullName evidence="4">Thioredoxin-disulfide reductase</fullName>
    </submittedName>
</protein>
<accession>A0AAP2RAU6</accession>
<dbReference type="EMBL" id="PGCK01000002">
    <property type="protein sequence ID" value="MCD1293958.1"/>
    <property type="molecule type" value="Genomic_DNA"/>
</dbReference>
<reference evidence="4 5" key="1">
    <citation type="submission" date="2017-11" db="EMBL/GenBank/DDBJ databases">
        <title>Isolation and Characterization of Family Methanocellaceae Species from Potential Methane Hydrate Area Offshore Southwestern Taiwan.</title>
        <authorList>
            <person name="Zhang W.-L."/>
            <person name="Chen W.-C."/>
            <person name="Lai M.-C."/>
            <person name="Chen S.-C."/>
        </authorList>
    </citation>
    <scope>NUCLEOTIDE SEQUENCE [LARGE SCALE GENOMIC DNA]</scope>
    <source>
        <strain evidence="4 5">CWC-04</strain>
    </source>
</reference>
<dbReference type="InterPro" id="IPR050097">
    <property type="entry name" value="Ferredoxin-NADP_redctase_2"/>
</dbReference>
<dbReference type="PRINTS" id="PR00469">
    <property type="entry name" value="PNDRDTASEII"/>
</dbReference>
<sequence length="306" mass="33207">MSEKVYDVAIIGAGPAGLTSALYCGRADLSTIVFGNIFESQIAKAGQVENYPGIESIPGIDLIEKFDEQVKKYDVNLIPSNITRIKRGELFTLYTDEGEYRSKSVIIATGAKYRELHIPGEKEFVYKGVSYCSICDGTLYKGKKVALVGHGDQAAKSALYLAGLCSEVIALTEKKDLEAPMYEEQMRASKRIKVTGNAKVVAIEGKEFVERIRYVLDKQEERTEEVEGVFIEGGIPNTLLAGELGIDLDAKGNIKVNRPEQTTNIEGVFAAGDVTSGIHQISKAVGEGASAAINAMVYIKKKGIPK</sequence>
<gene>
    <name evidence="4" type="ORF">CUJ83_02970</name>
</gene>
<evidence type="ECO:0000313" key="5">
    <source>
        <dbReference type="Proteomes" id="UP001320159"/>
    </source>
</evidence>
<dbReference type="PRINTS" id="PR00368">
    <property type="entry name" value="FADPNR"/>
</dbReference>
<keyword evidence="2" id="KW-0560">Oxidoreductase</keyword>
<comment type="caution">
    <text evidence="4">The sequence shown here is derived from an EMBL/GenBank/DDBJ whole genome shotgun (WGS) entry which is preliminary data.</text>
</comment>
<proteinExistence type="predicted"/>
<dbReference type="Pfam" id="PF07992">
    <property type="entry name" value="Pyr_redox_2"/>
    <property type="match status" value="1"/>
</dbReference>
<feature type="domain" description="FAD/NAD(P)-binding" evidence="3">
    <location>
        <begin position="6"/>
        <end position="288"/>
    </location>
</feature>
<dbReference type="GO" id="GO:0016491">
    <property type="term" value="F:oxidoreductase activity"/>
    <property type="evidence" value="ECO:0007669"/>
    <property type="project" value="UniProtKB-KW"/>
</dbReference>
<keyword evidence="1" id="KW-0285">Flavoprotein</keyword>
<dbReference type="RefSeq" id="WP_230740458.1">
    <property type="nucleotide sequence ID" value="NZ_PGCK01000002.1"/>
</dbReference>
<dbReference type="SUPFAM" id="SSF51905">
    <property type="entry name" value="FAD/NAD(P)-binding domain"/>
    <property type="match status" value="1"/>
</dbReference>
<evidence type="ECO:0000259" key="3">
    <source>
        <dbReference type="Pfam" id="PF07992"/>
    </source>
</evidence>
<dbReference type="AlphaFoldDB" id="A0AAP2RAU6"/>
<dbReference type="InterPro" id="IPR036188">
    <property type="entry name" value="FAD/NAD-bd_sf"/>
</dbReference>
<dbReference type="PANTHER" id="PTHR48105">
    <property type="entry name" value="THIOREDOXIN REDUCTASE 1-RELATED-RELATED"/>
    <property type="match status" value="1"/>
</dbReference>
<evidence type="ECO:0000313" key="4">
    <source>
        <dbReference type="EMBL" id="MCD1293958.1"/>
    </source>
</evidence>